<dbReference type="InterPro" id="IPR050573">
    <property type="entry name" value="SDH/FRD_Iron-Sulfur"/>
</dbReference>
<dbReference type="PROSITE" id="PS00197">
    <property type="entry name" value="2FE2S_FER_1"/>
    <property type="match status" value="1"/>
</dbReference>
<dbReference type="GO" id="GO:0022904">
    <property type="term" value="P:respiratory electron transport chain"/>
    <property type="evidence" value="ECO:0007669"/>
    <property type="project" value="TreeGrafter"/>
</dbReference>
<sequence>MKIHLKIWRQDERDGPGGMVSYTLDDVTEDMSFLEMLDALNGVLIGKGERVIEFDHDCREGICGQCGLMINGRAHGPLPHVTTCQLHMRSFRDGDTIYIEPFRAAAFPVLRDLKIDRSAFDRIIQSGGYIAAGTGSAPEANSILVAHDTAEAAFDAAACIGCGACVATCKNSSAALFVSAKTVHLSLLPQGKLEAPQRVNAMIAQMNAEQFGPCSNTEACEVECPQQISVLHIARMNWAFNKSRLLGRKG</sequence>
<dbReference type="InterPro" id="IPR012675">
    <property type="entry name" value="Beta-grasp_dom_sf"/>
</dbReference>
<dbReference type="RefSeq" id="WP_106522511.1">
    <property type="nucleotide sequence ID" value="NZ_PYGD01000002.1"/>
</dbReference>
<evidence type="ECO:0000256" key="2">
    <source>
        <dbReference type="ARBA" id="ARBA00009433"/>
    </source>
</evidence>
<dbReference type="OrthoDB" id="9804391at2"/>
<dbReference type="PROSITE" id="PS51379">
    <property type="entry name" value="4FE4S_FER_2"/>
    <property type="match status" value="1"/>
</dbReference>
<dbReference type="SUPFAM" id="SSF54292">
    <property type="entry name" value="2Fe-2S ferredoxin-like"/>
    <property type="match status" value="1"/>
</dbReference>
<dbReference type="GO" id="GO:0009060">
    <property type="term" value="P:aerobic respiration"/>
    <property type="evidence" value="ECO:0007669"/>
    <property type="project" value="TreeGrafter"/>
</dbReference>
<comment type="similarity">
    <text evidence="2">Belongs to the succinate dehydrogenase/fumarate reductase iron-sulfur protein family.</text>
</comment>
<gene>
    <name evidence="5" type="ORF">B0I18_102489</name>
</gene>
<keyword evidence="6" id="KW-1185">Reference proteome</keyword>
<proteinExistence type="inferred from homology"/>
<evidence type="ECO:0000313" key="5">
    <source>
        <dbReference type="EMBL" id="PSK93519.1"/>
    </source>
</evidence>
<dbReference type="AlphaFoldDB" id="A0A2P8D8I3"/>
<dbReference type="InterPro" id="IPR025192">
    <property type="entry name" value="Succ_DH/fum_Rdtase_N"/>
</dbReference>
<dbReference type="PANTHER" id="PTHR11921">
    <property type="entry name" value="SUCCINATE DEHYDROGENASE IRON-SULFUR PROTEIN"/>
    <property type="match status" value="1"/>
</dbReference>
<comment type="cofactor">
    <cofactor evidence="3">
        <name>[2Fe-2S] cluster</name>
        <dbReference type="ChEBI" id="CHEBI:190135"/>
    </cofactor>
</comment>
<name>A0A2P8D8I3_9BACT</name>
<protein>
    <submittedName>
        <fullName evidence="5">Succinate dehydrogenase / fumarate reductase iron-sulfur subunit</fullName>
    </submittedName>
</protein>
<accession>A0A2P8D8I3</accession>
<reference evidence="5 6" key="1">
    <citation type="submission" date="2018-03" db="EMBL/GenBank/DDBJ databases">
        <title>Genomic Encyclopedia of Type Strains, Phase III (KMG-III): the genomes of soil and plant-associated and newly described type strains.</title>
        <authorList>
            <person name="Whitman W."/>
        </authorList>
    </citation>
    <scope>NUCLEOTIDE SEQUENCE [LARGE SCALE GENOMIC DNA]</scope>
    <source>
        <strain evidence="5 6">CGMCC 1.12700</strain>
    </source>
</reference>
<comment type="caution">
    <text evidence="5">The sequence shown here is derived from an EMBL/GenBank/DDBJ whole genome shotgun (WGS) entry which is preliminary data.</text>
</comment>
<dbReference type="Pfam" id="PF13085">
    <property type="entry name" value="Fer2_3"/>
    <property type="match status" value="1"/>
</dbReference>
<dbReference type="InterPro" id="IPR036010">
    <property type="entry name" value="2Fe-2S_ferredoxin-like_sf"/>
</dbReference>
<dbReference type="InterPro" id="IPR017896">
    <property type="entry name" value="4Fe4S_Fe-S-bd"/>
</dbReference>
<comment type="cofactor">
    <cofactor evidence="1">
        <name>[3Fe-4S] cluster</name>
        <dbReference type="ChEBI" id="CHEBI:21137"/>
    </cofactor>
</comment>
<evidence type="ECO:0000256" key="1">
    <source>
        <dbReference type="ARBA" id="ARBA00001927"/>
    </source>
</evidence>
<evidence type="ECO:0000259" key="4">
    <source>
        <dbReference type="PROSITE" id="PS51379"/>
    </source>
</evidence>
<dbReference type="InterPro" id="IPR009051">
    <property type="entry name" value="Helical_ferredxn"/>
</dbReference>
<dbReference type="NCBIfam" id="NF005746">
    <property type="entry name" value="PRK07570.1"/>
    <property type="match status" value="1"/>
</dbReference>
<dbReference type="Proteomes" id="UP000240572">
    <property type="component" value="Unassembled WGS sequence"/>
</dbReference>
<evidence type="ECO:0000256" key="3">
    <source>
        <dbReference type="ARBA" id="ARBA00034078"/>
    </source>
</evidence>
<dbReference type="Gene3D" id="1.10.1060.10">
    <property type="entry name" value="Alpha-helical ferredoxin"/>
    <property type="match status" value="1"/>
</dbReference>
<feature type="domain" description="4Fe-4S ferredoxin-type" evidence="4">
    <location>
        <begin position="150"/>
        <end position="181"/>
    </location>
</feature>
<dbReference type="SUPFAM" id="SSF46548">
    <property type="entry name" value="alpha-helical ferredoxin"/>
    <property type="match status" value="1"/>
</dbReference>
<evidence type="ECO:0000313" key="6">
    <source>
        <dbReference type="Proteomes" id="UP000240572"/>
    </source>
</evidence>
<dbReference type="GO" id="GO:0051537">
    <property type="term" value="F:2 iron, 2 sulfur cluster binding"/>
    <property type="evidence" value="ECO:0007669"/>
    <property type="project" value="InterPro"/>
</dbReference>
<dbReference type="Pfam" id="PF12838">
    <property type="entry name" value="Fer4_7"/>
    <property type="match status" value="1"/>
</dbReference>
<organism evidence="5 6">
    <name type="scientific">Taibaiella chishuiensis</name>
    <dbReference type="NCBI Taxonomy" id="1434707"/>
    <lineage>
        <taxon>Bacteria</taxon>
        <taxon>Pseudomonadati</taxon>
        <taxon>Bacteroidota</taxon>
        <taxon>Chitinophagia</taxon>
        <taxon>Chitinophagales</taxon>
        <taxon>Chitinophagaceae</taxon>
        <taxon>Taibaiella</taxon>
    </lineage>
</organism>
<dbReference type="GO" id="GO:0009055">
    <property type="term" value="F:electron transfer activity"/>
    <property type="evidence" value="ECO:0007669"/>
    <property type="project" value="InterPro"/>
</dbReference>
<dbReference type="Gene3D" id="3.10.20.30">
    <property type="match status" value="1"/>
</dbReference>
<dbReference type="EMBL" id="PYGD01000002">
    <property type="protein sequence ID" value="PSK93519.1"/>
    <property type="molecule type" value="Genomic_DNA"/>
</dbReference>
<dbReference type="InterPro" id="IPR006058">
    <property type="entry name" value="2Fe2S_fd_BS"/>
</dbReference>
<dbReference type="PANTHER" id="PTHR11921:SF41">
    <property type="entry name" value="SUCCINATE DEHYDROGENASE"/>
    <property type="match status" value="1"/>
</dbReference>